<evidence type="ECO:0000256" key="4">
    <source>
        <dbReference type="ARBA" id="ARBA00022723"/>
    </source>
</evidence>
<comment type="subcellular location">
    <subcellularLocation>
        <location evidence="1">Cell membrane</location>
        <topology evidence="1">Multi-pass membrane protein</topology>
    </subcellularLocation>
</comment>
<evidence type="ECO:0000259" key="12">
    <source>
        <dbReference type="PROSITE" id="PS50846"/>
    </source>
</evidence>
<dbReference type="SFLD" id="SFLDG00002">
    <property type="entry name" value="C1.7:_P-type_atpase_like"/>
    <property type="match status" value="1"/>
</dbReference>
<dbReference type="InterPro" id="IPR006121">
    <property type="entry name" value="HMA_dom"/>
</dbReference>
<dbReference type="InterPro" id="IPR023298">
    <property type="entry name" value="ATPase_P-typ_TM_dom_sf"/>
</dbReference>
<dbReference type="SUPFAM" id="SSF56784">
    <property type="entry name" value="HAD-like"/>
    <property type="match status" value="1"/>
</dbReference>
<keyword evidence="3 10" id="KW-0812">Transmembrane</keyword>
<dbReference type="Gene3D" id="3.30.70.100">
    <property type="match status" value="1"/>
</dbReference>
<dbReference type="InterPro" id="IPR017969">
    <property type="entry name" value="Heavy-metal-associated_CS"/>
</dbReference>
<dbReference type="InterPro" id="IPR036163">
    <property type="entry name" value="HMA_dom_sf"/>
</dbReference>
<feature type="compositionally biased region" description="Polar residues" evidence="11">
    <location>
        <begin position="88"/>
        <end position="99"/>
    </location>
</feature>
<accession>A0ABN3LLZ4</accession>
<feature type="region of interest" description="Disordered" evidence="11">
    <location>
        <begin position="81"/>
        <end position="127"/>
    </location>
</feature>
<evidence type="ECO:0000256" key="6">
    <source>
        <dbReference type="ARBA" id="ARBA00022840"/>
    </source>
</evidence>
<dbReference type="Gene3D" id="2.70.150.10">
    <property type="entry name" value="Calcium-transporting ATPase, cytoplasmic transduction domain A"/>
    <property type="match status" value="1"/>
</dbReference>
<dbReference type="Pfam" id="PF00403">
    <property type="entry name" value="HMA"/>
    <property type="match status" value="1"/>
</dbReference>
<dbReference type="SUPFAM" id="SSF81653">
    <property type="entry name" value="Calcium ATPase, transduction domain A"/>
    <property type="match status" value="1"/>
</dbReference>
<comment type="caution">
    <text evidence="13">The sequence shown here is derived from an EMBL/GenBank/DDBJ whole genome shotgun (WGS) entry which is preliminary data.</text>
</comment>
<evidence type="ECO:0000256" key="9">
    <source>
        <dbReference type="ARBA" id="ARBA00023136"/>
    </source>
</evidence>
<dbReference type="SFLD" id="SFLDF00027">
    <property type="entry name" value="p-type_atpase"/>
    <property type="match status" value="1"/>
</dbReference>
<dbReference type="Pfam" id="PF00122">
    <property type="entry name" value="E1-E2_ATPase"/>
    <property type="match status" value="1"/>
</dbReference>
<feature type="transmembrane region" description="Helical" evidence="10">
    <location>
        <begin position="311"/>
        <end position="329"/>
    </location>
</feature>
<feature type="domain" description="HMA" evidence="12">
    <location>
        <begin position="16"/>
        <end position="81"/>
    </location>
</feature>
<dbReference type="InterPro" id="IPR027256">
    <property type="entry name" value="P-typ_ATPase_IB"/>
</dbReference>
<dbReference type="InterPro" id="IPR023214">
    <property type="entry name" value="HAD_sf"/>
</dbReference>
<keyword evidence="14" id="KW-1185">Reference proteome</keyword>
<dbReference type="PRINTS" id="PR00119">
    <property type="entry name" value="CATATPASE"/>
</dbReference>
<dbReference type="Proteomes" id="UP001500730">
    <property type="component" value="Unassembled WGS sequence"/>
</dbReference>
<dbReference type="PROSITE" id="PS50846">
    <property type="entry name" value="HMA_2"/>
    <property type="match status" value="1"/>
</dbReference>
<organism evidence="13 14">
    <name type="scientific">Terrabacter carboxydivorans</name>
    <dbReference type="NCBI Taxonomy" id="619730"/>
    <lineage>
        <taxon>Bacteria</taxon>
        <taxon>Bacillati</taxon>
        <taxon>Actinomycetota</taxon>
        <taxon>Actinomycetes</taxon>
        <taxon>Micrococcales</taxon>
        <taxon>Intrasporangiaceae</taxon>
        <taxon>Terrabacter</taxon>
    </lineage>
</organism>
<evidence type="ECO:0000313" key="14">
    <source>
        <dbReference type="Proteomes" id="UP001500730"/>
    </source>
</evidence>
<evidence type="ECO:0000256" key="2">
    <source>
        <dbReference type="ARBA" id="ARBA00006024"/>
    </source>
</evidence>
<keyword evidence="10" id="KW-1003">Cell membrane</keyword>
<protein>
    <submittedName>
        <fullName evidence="13">Heavy metal translocating P-type ATPase</fullName>
    </submittedName>
</protein>
<dbReference type="InterPro" id="IPR036412">
    <property type="entry name" value="HAD-like_sf"/>
</dbReference>
<dbReference type="CDD" id="cd02094">
    <property type="entry name" value="P-type_ATPase_Cu-like"/>
    <property type="match status" value="1"/>
</dbReference>
<name>A0ABN3LLZ4_9MICO</name>
<evidence type="ECO:0000256" key="7">
    <source>
        <dbReference type="ARBA" id="ARBA00022967"/>
    </source>
</evidence>
<dbReference type="Gene3D" id="3.40.50.1000">
    <property type="entry name" value="HAD superfamily/HAD-like"/>
    <property type="match status" value="1"/>
</dbReference>
<sequence length="854" mass="88129">MSEGRAPVTTTERTPDEVRLAITGMTCASCSARIERKLAKVAGIESATVNLATEKALVSFNAPVTIEQIVAEVKKTGYGATVIDGSRPASSPTASQTPYAASPESAPAGPAGPAGSAGPEDGGPARPAAGALLEKLRAQELARQRVRPAPEPSAQSLPNRTPSTQPSSTQPSSTQARTAPAASTQAATRHTPSTVSSGSAHDSGAHAGAGGEDHLGHTPAQNVLRPRLVVAIALTVPVLLLAMVLPSFGASPWLQLPLATPVVFWCAWPFHRAAAVNARHLASTMDTLVSLGVLAAWGYSVVELLQGGMHLYFEVASVVTTFLLVGRFLEARAKDSGKDALRSLLDLGAKDVSVLRIDPQSRITSEVRIPVDQLVVGDQFVVRPGEKVATDGVVLDGSSAVDASLVTGESTPVDVTPGDGVTGGSINTTGRLVVEARKVGADTMLAGIQRLVETAQTGKADVQRLADRVSAVFVPVVLVLALVTFVAWLATGHDLGTALAVAVTVLIIACPCALGLATPTALLVGTGRGAQLGTLIKGPQVLEDTRRVDTVVLDKTGTVTTGELRLRSIAVRGRLSKKAALTAAAAVELGSEHPIAQAVVAGARLARLELPRIHDFEANPGEGATARIKDTEVTVGKAVLFESVDPQLLEHARASAGTTVFVGWDGVAQAALTVEDTVRDSSRAAVERLRALGLTPYLLTGDSASNARSVAEQVGIDPAHVRSDVLPAQKHAVVTELQKAGRVVAMVGDGVNDAAALAQADLGLAMGSGTDVAMDSADIVLVRPDLDAVGDAIGLSRETLRIIKQNLAWAFGYNTAAIPLAAFGLLNPMIAGATMALSSVLVVSNSLRLKRWGR</sequence>
<dbReference type="InterPro" id="IPR044492">
    <property type="entry name" value="P_typ_ATPase_HD_dom"/>
</dbReference>
<dbReference type="PRINTS" id="PR00120">
    <property type="entry name" value="HATPASE"/>
</dbReference>
<keyword evidence="4 10" id="KW-0479">Metal-binding</keyword>
<reference evidence="13 14" key="1">
    <citation type="journal article" date="2019" name="Int. J. Syst. Evol. Microbiol.">
        <title>The Global Catalogue of Microorganisms (GCM) 10K type strain sequencing project: providing services to taxonomists for standard genome sequencing and annotation.</title>
        <authorList>
            <consortium name="The Broad Institute Genomics Platform"/>
            <consortium name="The Broad Institute Genome Sequencing Center for Infectious Disease"/>
            <person name="Wu L."/>
            <person name="Ma J."/>
        </authorList>
    </citation>
    <scope>NUCLEOTIDE SEQUENCE [LARGE SCALE GENOMIC DNA]</scope>
    <source>
        <strain evidence="13 14">JCM 16259</strain>
    </source>
</reference>
<dbReference type="SUPFAM" id="SSF55008">
    <property type="entry name" value="HMA, heavy metal-associated domain"/>
    <property type="match status" value="1"/>
</dbReference>
<keyword evidence="5 10" id="KW-0547">Nucleotide-binding</keyword>
<dbReference type="SUPFAM" id="SSF81665">
    <property type="entry name" value="Calcium ATPase, transmembrane domain M"/>
    <property type="match status" value="1"/>
</dbReference>
<dbReference type="NCBIfam" id="TIGR01525">
    <property type="entry name" value="ATPase-IB_hvy"/>
    <property type="match status" value="1"/>
</dbReference>
<dbReference type="Gene3D" id="3.40.1110.10">
    <property type="entry name" value="Calcium-transporting ATPase, cytoplasmic domain N"/>
    <property type="match status" value="1"/>
</dbReference>
<evidence type="ECO:0000256" key="10">
    <source>
        <dbReference type="RuleBase" id="RU362081"/>
    </source>
</evidence>
<evidence type="ECO:0000256" key="11">
    <source>
        <dbReference type="SAM" id="MobiDB-lite"/>
    </source>
</evidence>
<evidence type="ECO:0000313" key="13">
    <source>
        <dbReference type="EMBL" id="GAA2486747.1"/>
    </source>
</evidence>
<dbReference type="RefSeq" id="WP_344255330.1">
    <property type="nucleotide sequence ID" value="NZ_BAAARE010000010.1"/>
</dbReference>
<comment type="similarity">
    <text evidence="2 10">Belongs to the cation transport ATPase (P-type) (TC 3.A.3) family. Type IB subfamily.</text>
</comment>
<dbReference type="InterPro" id="IPR008250">
    <property type="entry name" value="ATPase_P-typ_transduc_dom_A_sf"/>
</dbReference>
<dbReference type="PROSITE" id="PS01229">
    <property type="entry name" value="COF_2"/>
    <property type="match status" value="1"/>
</dbReference>
<dbReference type="InterPro" id="IPR001757">
    <property type="entry name" value="P_typ_ATPase"/>
</dbReference>
<dbReference type="PANTHER" id="PTHR43520:SF8">
    <property type="entry name" value="P-TYPE CU(+) TRANSPORTER"/>
    <property type="match status" value="1"/>
</dbReference>
<keyword evidence="9 10" id="KW-0472">Membrane</keyword>
<feature type="transmembrane region" description="Helical" evidence="10">
    <location>
        <begin position="228"/>
        <end position="248"/>
    </location>
</feature>
<evidence type="ECO:0000256" key="5">
    <source>
        <dbReference type="ARBA" id="ARBA00022741"/>
    </source>
</evidence>
<dbReference type="NCBIfam" id="TIGR01511">
    <property type="entry name" value="ATPase-IB1_Cu"/>
    <property type="match status" value="1"/>
</dbReference>
<dbReference type="PROSITE" id="PS00154">
    <property type="entry name" value="ATPASE_E1_E2"/>
    <property type="match status" value="1"/>
</dbReference>
<dbReference type="CDD" id="cd00371">
    <property type="entry name" value="HMA"/>
    <property type="match status" value="1"/>
</dbReference>
<dbReference type="SFLD" id="SFLDS00003">
    <property type="entry name" value="Haloacid_Dehalogenase"/>
    <property type="match status" value="1"/>
</dbReference>
<feature type="transmembrane region" description="Helical" evidence="10">
    <location>
        <begin position="829"/>
        <end position="847"/>
    </location>
</feature>
<keyword evidence="6 10" id="KW-0067">ATP-binding</keyword>
<gene>
    <name evidence="13" type="ORF">GCM10009858_25840</name>
</gene>
<keyword evidence="7" id="KW-1278">Translocase</keyword>
<feature type="compositionally biased region" description="Low complexity" evidence="11">
    <location>
        <begin position="196"/>
        <end position="206"/>
    </location>
</feature>
<dbReference type="EMBL" id="BAAARE010000010">
    <property type="protein sequence ID" value="GAA2486747.1"/>
    <property type="molecule type" value="Genomic_DNA"/>
</dbReference>
<evidence type="ECO:0000256" key="8">
    <source>
        <dbReference type="ARBA" id="ARBA00022989"/>
    </source>
</evidence>
<dbReference type="InterPro" id="IPR059000">
    <property type="entry name" value="ATPase_P-type_domA"/>
</dbReference>
<feature type="compositionally biased region" description="Low complexity" evidence="11">
    <location>
        <begin position="100"/>
        <end position="127"/>
    </location>
</feature>
<feature type="transmembrane region" description="Helical" evidence="10">
    <location>
        <begin position="497"/>
        <end position="524"/>
    </location>
</feature>
<dbReference type="NCBIfam" id="TIGR01512">
    <property type="entry name" value="ATPase-IB2_Cd"/>
    <property type="match status" value="1"/>
</dbReference>
<feature type="transmembrane region" description="Helical" evidence="10">
    <location>
        <begin position="469"/>
        <end position="491"/>
    </location>
</feature>
<dbReference type="Pfam" id="PF00702">
    <property type="entry name" value="Hydrolase"/>
    <property type="match status" value="1"/>
</dbReference>
<evidence type="ECO:0000256" key="3">
    <source>
        <dbReference type="ARBA" id="ARBA00022692"/>
    </source>
</evidence>
<feature type="region of interest" description="Disordered" evidence="11">
    <location>
        <begin position="143"/>
        <end position="218"/>
    </location>
</feature>
<evidence type="ECO:0000256" key="1">
    <source>
        <dbReference type="ARBA" id="ARBA00004651"/>
    </source>
</evidence>
<feature type="transmembrane region" description="Helical" evidence="10">
    <location>
        <begin position="806"/>
        <end position="823"/>
    </location>
</feature>
<keyword evidence="8 10" id="KW-1133">Transmembrane helix</keyword>
<proteinExistence type="inferred from homology"/>
<dbReference type="NCBIfam" id="TIGR01494">
    <property type="entry name" value="ATPase_P-type"/>
    <property type="match status" value="1"/>
</dbReference>
<dbReference type="PROSITE" id="PS01047">
    <property type="entry name" value="HMA_1"/>
    <property type="match status" value="1"/>
</dbReference>
<dbReference type="PANTHER" id="PTHR43520">
    <property type="entry name" value="ATP7, ISOFORM B"/>
    <property type="match status" value="1"/>
</dbReference>
<feature type="compositionally biased region" description="Low complexity" evidence="11">
    <location>
        <begin position="161"/>
        <end position="189"/>
    </location>
</feature>
<dbReference type="InterPro" id="IPR023299">
    <property type="entry name" value="ATPase_P-typ_cyto_dom_N"/>
</dbReference>
<dbReference type="InterPro" id="IPR018303">
    <property type="entry name" value="ATPase_P-typ_P_site"/>
</dbReference>